<dbReference type="InterPro" id="IPR008023">
    <property type="entry name" value="DUF748"/>
</dbReference>
<dbReference type="InterPro" id="IPR052894">
    <property type="entry name" value="AsmA-related"/>
</dbReference>
<evidence type="ECO:0000313" key="4">
    <source>
        <dbReference type="Proteomes" id="UP000256774"/>
    </source>
</evidence>
<dbReference type="OrthoDB" id="9757969at2"/>
<dbReference type="InterPro" id="IPR036737">
    <property type="entry name" value="OmpA-like_sf"/>
</dbReference>
<feature type="domain" description="OmpA-like" evidence="2">
    <location>
        <begin position="773"/>
        <end position="888"/>
    </location>
</feature>
<protein>
    <submittedName>
        <fullName evidence="3">OmpA family protein</fullName>
    </submittedName>
</protein>
<comment type="caution">
    <text evidence="3">The sequence shown here is derived from an EMBL/GenBank/DDBJ whole genome shotgun (WGS) entry which is preliminary data.</text>
</comment>
<reference evidence="3 4" key="1">
    <citation type="submission" date="2018-08" db="EMBL/GenBank/DDBJ databases">
        <title>Genomic Encyclopedia of Type Strains, Phase IV (KMG-IV): sequencing the most valuable type-strain genomes for metagenomic binning, comparative biology and taxonomic classification.</title>
        <authorList>
            <person name="Goeker M."/>
        </authorList>
    </citation>
    <scope>NUCLEOTIDE SEQUENCE [LARGE SCALE GENOMIC DNA]</scope>
    <source>
        <strain evidence="3 4">DSM 26022</strain>
    </source>
</reference>
<sequence length="888" mass="94990">MTKSSANSAGNKTRQRWLLALLGLVLMGWLSIVAAIEFFAPHWVENTLAAQISQRLGVGIAIERVSTKAFEGKIAIYGVEVTDTSGEPLLGFGELHLDYSWLSLLSPVWVLESAQVVAPSIHLRLPANGPLTLMQLLPSSDGPAVETPRWQLKRLTISQGELSYRDQRVQPERTFAIKNWGLSLKDIGTESANGEAELHGNLPAGATLDWTGRIGLQPFTSSGHLRLSQLSLPDTLKWLPEQLPLAVQDGRLTLDLQYQATLQPTLSVSIKDSALMLSEVSLAQLDNAETRSIATVRSLRADGLAFGYPSGQWASKSLSLDGAEVTLERDSRGEFTLLKALAGPPRETVSAPSKSPSIDWAGSIQAASVNDVMVHYRDLSTRPNTTLSLGPLRLSATPKAAKAQDTVAIELHSAMNTNATLSLLGELGMPSVRANLPAAEPYFSGQINIDALALTPFAGLLAEVLAVRLPAGSLSANGQLQWQTPSAPSWAWSGDAAISSLRLLHARGQHLLSLKSLQVEGLAAQGTPEQVAIKRVLIDSPKLRVQRQRDGSLSLNSLLKPRDTRAGTTPDVFIDTLAVRGGTVAFADQSVQPSMATALSKLNGSLRRLDLSGRQATTISLRGYLPNAAAVAIKGQINAKKPRQFMDLSLRTERLALPPLSPYASHYAGYALNDGLLWADLNYRVNEGALNAENTVRISDFTWGEASDSEAATGLPVRLGTALLKDVNGDITLDVPLRGNLSDPSFRVWPLVWQTVGNLLTRAAAAPFKLLGGLASDDDALSRIEFMANSASLSAPAQERITRLAASLADKPALRLSLGGHSDASKDIMPSENPEAATQYRYELAKARAIAVREALESAGVAAEQIILEQPKASTEASLAVTLAISLP</sequence>
<dbReference type="PANTHER" id="PTHR30441">
    <property type="entry name" value="DUF748 DOMAIN-CONTAINING PROTEIN"/>
    <property type="match status" value="1"/>
</dbReference>
<dbReference type="Gene3D" id="3.30.1330.60">
    <property type="entry name" value="OmpA-like domain"/>
    <property type="match status" value="1"/>
</dbReference>
<evidence type="ECO:0000259" key="2">
    <source>
        <dbReference type="PROSITE" id="PS51123"/>
    </source>
</evidence>
<evidence type="ECO:0000313" key="3">
    <source>
        <dbReference type="EMBL" id="REH37734.1"/>
    </source>
</evidence>
<dbReference type="GO" id="GO:0005886">
    <property type="term" value="C:plasma membrane"/>
    <property type="evidence" value="ECO:0007669"/>
    <property type="project" value="TreeGrafter"/>
</dbReference>
<dbReference type="SUPFAM" id="SSF103088">
    <property type="entry name" value="OmpA-like"/>
    <property type="match status" value="1"/>
</dbReference>
<keyword evidence="1" id="KW-0472">Membrane</keyword>
<dbReference type="AlphaFoldDB" id="A0A3E0H4J3"/>
<name>A0A3E0H4J3_9GAMM</name>
<accession>A0A3E0H4J3</accession>
<dbReference type="Proteomes" id="UP000256774">
    <property type="component" value="Unassembled WGS sequence"/>
</dbReference>
<dbReference type="EMBL" id="QUNR01000003">
    <property type="protein sequence ID" value="REH37734.1"/>
    <property type="molecule type" value="Genomic_DNA"/>
</dbReference>
<keyword evidence="4" id="KW-1185">Reference proteome</keyword>
<dbReference type="GO" id="GO:0090313">
    <property type="term" value="P:regulation of protein targeting to membrane"/>
    <property type="evidence" value="ECO:0007669"/>
    <property type="project" value="TreeGrafter"/>
</dbReference>
<dbReference type="PANTHER" id="PTHR30441:SF8">
    <property type="entry name" value="DUF748 DOMAIN-CONTAINING PROTEIN"/>
    <property type="match status" value="1"/>
</dbReference>
<dbReference type="Pfam" id="PF05359">
    <property type="entry name" value="DUF748"/>
    <property type="match status" value="1"/>
</dbReference>
<dbReference type="RefSeq" id="WP_116208347.1">
    <property type="nucleotide sequence ID" value="NZ_QUNR01000003.1"/>
</dbReference>
<proteinExistence type="predicted"/>
<evidence type="ECO:0000256" key="1">
    <source>
        <dbReference type="PROSITE-ProRule" id="PRU00473"/>
    </source>
</evidence>
<dbReference type="PROSITE" id="PS51123">
    <property type="entry name" value="OMPA_2"/>
    <property type="match status" value="1"/>
</dbReference>
<gene>
    <name evidence="3" type="ORF">DFR26_1516</name>
</gene>
<organism evidence="3 4">
    <name type="scientific">Paraperlucidibaca baekdonensis</name>
    <dbReference type="NCBI Taxonomy" id="748120"/>
    <lineage>
        <taxon>Bacteria</taxon>
        <taxon>Pseudomonadati</taxon>
        <taxon>Pseudomonadota</taxon>
        <taxon>Gammaproteobacteria</taxon>
        <taxon>Moraxellales</taxon>
        <taxon>Moraxellaceae</taxon>
        <taxon>Paraperlucidibaca</taxon>
    </lineage>
</organism>
<dbReference type="InterPro" id="IPR006665">
    <property type="entry name" value="OmpA-like"/>
</dbReference>